<dbReference type="EMBL" id="QNQU01000053">
    <property type="protein sequence ID" value="RBQ01898.1"/>
    <property type="molecule type" value="Genomic_DNA"/>
</dbReference>
<proteinExistence type="inferred from homology"/>
<evidence type="ECO:0000313" key="3">
    <source>
        <dbReference type="EMBL" id="RBQ01898.1"/>
    </source>
</evidence>
<dbReference type="Proteomes" id="UP000252081">
    <property type="component" value="Unassembled WGS sequence"/>
</dbReference>
<protein>
    <submittedName>
        <fullName evidence="3">Type II toxin-antitoxin system RelE/ParE family toxin</fullName>
    </submittedName>
</protein>
<dbReference type="InterPro" id="IPR035093">
    <property type="entry name" value="RelE/ParE_toxin_dom_sf"/>
</dbReference>
<keyword evidence="4" id="KW-1185">Reference proteome</keyword>
<dbReference type="AlphaFoldDB" id="A0A366KK96"/>
<dbReference type="InterPro" id="IPR007712">
    <property type="entry name" value="RelE/ParE_toxin"/>
</dbReference>
<reference evidence="3 4" key="1">
    <citation type="submission" date="2018-07" db="EMBL/GenBank/DDBJ databases">
        <title>A draft genome of a endophytic bacteria, a new species of Pedobacter.</title>
        <authorList>
            <person name="Zhang Z.D."/>
            <person name="Chen Z.J."/>
        </authorList>
    </citation>
    <scope>NUCLEOTIDE SEQUENCE [LARGE SCALE GENOMIC DNA]</scope>
    <source>
        <strain evidence="3 4">RS10</strain>
    </source>
</reference>
<name>A0A366KK96_9SPHI</name>
<evidence type="ECO:0000256" key="1">
    <source>
        <dbReference type="ARBA" id="ARBA00006226"/>
    </source>
</evidence>
<dbReference type="NCBIfam" id="TIGR02385">
    <property type="entry name" value="RelE_StbE"/>
    <property type="match status" value="1"/>
</dbReference>
<comment type="caution">
    <text evidence="3">The sequence shown here is derived from an EMBL/GenBank/DDBJ whole genome shotgun (WGS) entry which is preliminary data.</text>
</comment>
<sequence>MVTNILKIVWTKPAKNQLKEIYKYISQESVQNAIMVINDLTQAVGNIVQHPEKYKIDQYKKDNDGTYRAFEKHHFRVSYRNEDQIIRILRIRHTKMNPKNIDL</sequence>
<dbReference type="InterPro" id="IPR051803">
    <property type="entry name" value="TA_system_RelE-like_toxin"/>
</dbReference>
<dbReference type="RefSeq" id="WP_113952194.1">
    <property type="nucleotide sequence ID" value="NZ_QNQU01000053.1"/>
</dbReference>
<dbReference type="Pfam" id="PF05016">
    <property type="entry name" value="ParE_toxin"/>
    <property type="match status" value="1"/>
</dbReference>
<dbReference type="OrthoDB" id="962256at2"/>
<organism evidence="3 4">
    <name type="scientific">Pedobacter miscanthi</name>
    <dbReference type="NCBI Taxonomy" id="2259170"/>
    <lineage>
        <taxon>Bacteria</taxon>
        <taxon>Pseudomonadati</taxon>
        <taxon>Bacteroidota</taxon>
        <taxon>Sphingobacteriia</taxon>
        <taxon>Sphingobacteriales</taxon>
        <taxon>Sphingobacteriaceae</taxon>
        <taxon>Pedobacter</taxon>
    </lineage>
</organism>
<comment type="similarity">
    <text evidence="1">Belongs to the RelE toxin family.</text>
</comment>
<gene>
    <name evidence="3" type="ORF">DRW42_28135</name>
</gene>
<dbReference type="Gene3D" id="3.30.2310.20">
    <property type="entry name" value="RelE-like"/>
    <property type="match status" value="1"/>
</dbReference>
<evidence type="ECO:0000313" key="4">
    <source>
        <dbReference type="Proteomes" id="UP000252081"/>
    </source>
</evidence>
<evidence type="ECO:0000256" key="2">
    <source>
        <dbReference type="ARBA" id="ARBA00022649"/>
    </source>
</evidence>
<keyword evidence="2" id="KW-1277">Toxin-antitoxin system</keyword>
<accession>A0A366KK96</accession>
<dbReference type="PANTHER" id="PTHR33755">
    <property type="entry name" value="TOXIN PARE1-RELATED"/>
    <property type="match status" value="1"/>
</dbReference>